<evidence type="ECO:0000313" key="3">
    <source>
        <dbReference type="Proteomes" id="UP000827092"/>
    </source>
</evidence>
<keyword evidence="3" id="KW-1185">Reference proteome</keyword>
<proteinExistence type="predicted"/>
<feature type="region of interest" description="Disordered" evidence="1">
    <location>
        <begin position="46"/>
        <end position="66"/>
    </location>
</feature>
<dbReference type="EMBL" id="JAFNEN010000089">
    <property type="protein sequence ID" value="KAG8195373.1"/>
    <property type="molecule type" value="Genomic_DNA"/>
</dbReference>
<sequence>MCTHPPVAKESVIASSNSPSCAAPCTRLSILELGFSILKPAHTMTHTTRSARSSSTTTCSKLCRAQ</sequence>
<feature type="compositionally biased region" description="Low complexity" evidence="1">
    <location>
        <begin position="46"/>
        <end position="58"/>
    </location>
</feature>
<dbReference type="AlphaFoldDB" id="A0AAV6VGZ4"/>
<gene>
    <name evidence="2" type="ORF">JTE90_001390</name>
</gene>
<evidence type="ECO:0000313" key="2">
    <source>
        <dbReference type="EMBL" id="KAG8195373.1"/>
    </source>
</evidence>
<comment type="caution">
    <text evidence="2">The sequence shown here is derived from an EMBL/GenBank/DDBJ whole genome shotgun (WGS) entry which is preliminary data.</text>
</comment>
<organism evidence="2 3">
    <name type="scientific">Oedothorax gibbosus</name>
    <dbReference type="NCBI Taxonomy" id="931172"/>
    <lineage>
        <taxon>Eukaryota</taxon>
        <taxon>Metazoa</taxon>
        <taxon>Ecdysozoa</taxon>
        <taxon>Arthropoda</taxon>
        <taxon>Chelicerata</taxon>
        <taxon>Arachnida</taxon>
        <taxon>Araneae</taxon>
        <taxon>Araneomorphae</taxon>
        <taxon>Entelegynae</taxon>
        <taxon>Araneoidea</taxon>
        <taxon>Linyphiidae</taxon>
        <taxon>Erigoninae</taxon>
        <taxon>Oedothorax</taxon>
    </lineage>
</organism>
<dbReference type="Proteomes" id="UP000827092">
    <property type="component" value="Unassembled WGS sequence"/>
</dbReference>
<protein>
    <submittedName>
        <fullName evidence="2">Uncharacterized protein</fullName>
    </submittedName>
</protein>
<name>A0AAV6VGZ4_9ARAC</name>
<evidence type="ECO:0000256" key="1">
    <source>
        <dbReference type="SAM" id="MobiDB-lite"/>
    </source>
</evidence>
<reference evidence="2 3" key="1">
    <citation type="journal article" date="2022" name="Nat. Ecol. Evol.">
        <title>A masculinizing supergene underlies an exaggerated male reproductive morph in a spider.</title>
        <authorList>
            <person name="Hendrickx F."/>
            <person name="De Corte Z."/>
            <person name="Sonet G."/>
            <person name="Van Belleghem S.M."/>
            <person name="Kostlbacher S."/>
            <person name="Vangestel C."/>
        </authorList>
    </citation>
    <scope>NUCLEOTIDE SEQUENCE [LARGE SCALE GENOMIC DNA]</scope>
    <source>
        <strain evidence="2">W744_W776</strain>
    </source>
</reference>
<accession>A0AAV6VGZ4</accession>